<sequence length="1141" mass="128968">MCGTGTEKNKRILIPSPPGEMAPSITVPPDSTKVTAEQQQELPEQKLLPVVEARTPPSGVTCSPDVVSGTSFKEAHVANLSDDKDLQKAIALSIQEQHHHQLQQHFGKPGGDSGANPAVDNSVMIVSAEDREVSRALEESLRELPNVVTKKHLCNPIERKREPGVPVGLLNIGNSCWFNVVSQPLFHIPGFRDMILNYRTTASSQSSNPTSKEKCDSNPKFALALSKLFALMLASEQKYVIPTECVCLFQGGDPEMRRNEQEDVCEFIHKLLERLEVEYNEIMREEGEEKESCGLSKDVLFTNPIMKLFYGQFKKDPICIDDCRGDQVTKQETFGQYPLHVLKYGDIHDSILASMSVRLPVPGLGKSCSSEDLKSEDAYEVQQECWFKLLPPVLIFSLSRYEFSQATQRAEKVHNKFEFPDRLYMDRYMEANKQLVRKKHVQVAAIKKQLACLNLTLRQYQNFGSGEKKYPLQDVLAYSLEFAETCRTIKEKRTQMSQVEETNEAAPKIEIEMPEIVIENCPSESCLSDDVDNACMTATHDRMSESEDPVKGGVESMDVDSSEEGKSSMPVDSLNVRYDPPEADPISDNELALLRRCISQWECKIRHTEAELCWHINELENRLKCMYSEPELMRIGYELHAVVVHEGQASAGHYWVYIRSPDGWRKYNDVQVNESSWEELQQDSLGGQNNASAYCLMYTDMDRRSVLFPPRDDSSDNLLDALPLHLQEYVKQDNLAFREEIDNWDSKLSKVENFPRVTVVKGNISGASRPHSASAPPPTAPNSPTICRPAASFEECLDAGFYVSVSSSLARVLSTLLKKELESRALKFKETETEEKSNISAVTVGILQRSLDAITDARKPCPSQTTTYFLQDFCLFLFHCKAKNAENLIQLHSCILLRQILLAETSQDPLVEVAICNCNQFITEIVTKLKTIDLSMLYEAWHEKFKLLLDSVWHLVCGWKAFETKNYREALPLFLKSHHLYRDIFMVKSVDLSEFLNLDSLRAIEDVILKYRCKCLLALNEQLIKIFLESKNIKCGEEVVHCVTGLLVPALSELSTCRQEADAVVAVRRQWCELLERQLAPHCSQLIEQLLEALLTIECSGSVDQRYKALPVSIKPMPVLSVLDAEYTKLLNDLSLVTTSL</sequence>
<dbReference type="PROSITE" id="PS50235">
    <property type="entry name" value="USP_3"/>
    <property type="match status" value="1"/>
</dbReference>
<keyword evidence="6" id="KW-0378">Hydrolase</keyword>
<keyword evidence="5" id="KW-1185">Reference proteome</keyword>
<feature type="region of interest" description="Disordered" evidence="3">
    <location>
        <begin position="1"/>
        <end position="47"/>
    </location>
</feature>
<dbReference type="KEGG" id="hazt:108678839"/>
<dbReference type="GO" id="GO:0016579">
    <property type="term" value="P:protein deubiquitination"/>
    <property type="evidence" value="ECO:0007669"/>
    <property type="project" value="InterPro"/>
</dbReference>
<feature type="coiled-coil region" evidence="2">
    <location>
        <begin position="265"/>
        <end position="292"/>
    </location>
</feature>
<feature type="compositionally biased region" description="Basic and acidic residues" evidence="3">
    <location>
        <begin position="541"/>
        <end position="550"/>
    </location>
</feature>
<dbReference type="RefSeq" id="XP_018022821.1">
    <property type="nucleotide sequence ID" value="XM_018167332.2"/>
</dbReference>
<feature type="compositionally biased region" description="Low complexity" evidence="3">
    <location>
        <begin position="37"/>
        <end position="47"/>
    </location>
</feature>
<dbReference type="Gene3D" id="6.10.140.100">
    <property type="match status" value="1"/>
</dbReference>
<protein>
    <submittedName>
        <fullName evidence="6">Ubiquitin carboxyl-terminal hydrolase 25</fullName>
    </submittedName>
</protein>
<reference evidence="6" key="1">
    <citation type="submission" date="2025-08" db="UniProtKB">
        <authorList>
            <consortium name="RefSeq"/>
        </authorList>
    </citation>
    <scope>IDENTIFICATION</scope>
    <source>
        <tissue evidence="6">Whole organism</tissue>
    </source>
</reference>
<gene>
    <name evidence="6" type="primary">LOC108678839</name>
</gene>
<dbReference type="Gene3D" id="3.90.70.10">
    <property type="entry name" value="Cysteine proteinases"/>
    <property type="match status" value="1"/>
</dbReference>
<dbReference type="GO" id="GO:0005634">
    <property type="term" value="C:nucleus"/>
    <property type="evidence" value="ECO:0007669"/>
    <property type="project" value="TreeGrafter"/>
</dbReference>
<dbReference type="PROSITE" id="PS00972">
    <property type="entry name" value="USP_1"/>
    <property type="match status" value="1"/>
</dbReference>
<feature type="domain" description="USP" evidence="4">
    <location>
        <begin position="167"/>
        <end position="701"/>
    </location>
</feature>
<evidence type="ECO:0000313" key="6">
    <source>
        <dbReference type="RefSeq" id="XP_018022821.1"/>
    </source>
</evidence>
<dbReference type="GO" id="GO:0005829">
    <property type="term" value="C:cytosol"/>
    <property type="evidence" value="ECO:0007669"/>
    <property type="project" value="TreeGrafter"/>
</dbReference>
<accession>A0A8B7PC72</accession>
<feature type="region of interest" description="Disordered" evidence="3">
    <location>
        <begin position="541"/>
        <end position="573"/>
    </location>
</feature>
<comment type="similarity">
    <text evidence="1">Belongs to the peptidase C19 family.</text>
</comment>
<dbReference type="CDD" id="cd20485">
    <property type="entry name" value="USP25_USP28_C-like"/>
    <property type="match status" value="1"/>
</dbReference>
<feature type="region of interest" description="Disordered" evidence="3">
    <location>
        <begin position="97"/>
        <end position="117"/>
    </location>
</feature>
<dbReference type="InterPro" id="IPR050164">
    <property type="entry name" value="Peptidase_C19"/>
</dbReference>
<evidence type="ECO:0000256" key="1">
    <source>
        <dbReference type="ARBA" id="ARBA00009085"/>
    </source>
</evidence>
<dbReference type="PANTHER" id="PTHR24006">
    <property type="entry name" value="UBIQUITIN CARBOXYL-TERMINAL HYDROLASE"/>
    <property type="match status" value="1"/>
</dbReference>
<dbReference type="GO" id="GO:0004843">
    <property type="term" value="F:cysteine-type deubiquitinase activity"/>
    <property type="evidence" value="ECO:0007669"/>
    <property type="project" value="InterPro"/>
</dbReference>
<dbReference type="InterPro" id="IPR028889">
    <property type="entry name" value="USP"/>
</dbReference>
<name>A0A8B7PC72_HYAAZ</name>
<evidence type="ECO:0000313" key="5">
    <source>
        <dbReference type="Proteomes" id="UP000694843"/>
    </source>
</evidence>
<dbReference type="SUPFAM" id="SSF54001">
    <property type="entry name" value="Cysteine proteinases"/>
    <property type="match status" value="1"/>
</dbReference>
<evidence type="ECO:0000259" key="4">
    <source>
        <dbReference type="PROSITE" id="PS50235"/>
    </source>
</evidence>
<organism evidence="5 6">
    <name type="scientific">Hyalella azteca</name>
    <name type="common">Amphipod</name>
    <dbReference type="NCBI Taxonomy" id="294128"/>
    <lineage>
        <taxon>Eukaryota</taxon>
        <taxon>Metazoa</taxon>
        <taxon>Ecdysozoa</taxon>
        <taxon>Arthropoda</taxon>
        <taxon>Crustacea</taxon>
        <taxon>Multicrustacea</taxon>
        <taxon>Malacostraca</taxon>
        <taxon>Eumalacostraca</taxon>
        <taxon>Peracarida</taxon>
        <taxon>Amphipoda</taxon>
        <taxon>Senticaudata</taxon>
        <taxon>Talitrida</taxon>
        <taxon>Talitroidea</taxon>
        <taxon>Hyalellidae</taxon>
        <taxon>Hyalella</taxon>
    </lineage>
</organism>
<dbReference type="AlphaFoldDB" id="A0A8B7PC72"/>
<dbReference type="Proteomes" id="UP000694843">
    <property type="component" value="Unplaced"/>
</dbReference>
<dbReference type="Pfam" id="PF00443">
    <property type="entry name" value="UCH"/>
    <property type="match status" value="1"/>
</dbReference>
<dbReference type="GeneID" id="108678839"/>
<evidence type="ECO:0000256" key="2">
    <source>
        <dbReference type="SAM" id="Coils"/>
    </source>
</evidence>
<dbReference type="InterPro" id="IPR018200">
    <property type="entry name" value="USP_CS"/>
</dbReference>
<dbReference type="PROSITE" id="PS00973">
    <property type="entry name" value="USP_2"/>
    <property type="match status" value="1"/>
</dbReference>
<dbReference type="PANTHER" id="PTHR24006:SF944">
    <property type="entry name" value="UBIQUITIN CARBOXYL-TERMINAL HYDROLASE"/>
    <property type="match status" value="1"/>
</dbReference>
<evidence type="ECO:0000256" key="3">
    <source>
        <dbReference type="SAM" id="MobiDB-lite"/>
    </source>
</evidence>
<dbReference type="OrthoDB" id="2420415at2759"/>
<dbReference type="InterPro" id="IPR001394">
    <property type="entry name" value="Peptidase_C19_UCH"/>
</dbReference>
<proteinExistence type="inferred from homology"/>
<dbReference type="InterPro" id="IPR038765">
    <property type="entry name" value="Papain-like_cys_pep_sf"/>
</dbReference>
<keyword evidence="2" id="KW-0175">Coiled coil</keyword>